<dbReference type="Gene3D" id="1.25.10.10">
    <property type="entry name" value="Leucine-rich Repeat Variant"/>
    <property type="match status" value="1"/>
</dbReference>
<keyword evidence="5" id="KW-1185">Reference proteome</keyword>
<dbReference type="SUPFAM" id="SSF48371">
    <property type="entry name" value="ARM repeat"/>
    <property type="match status" value="1"/>
</dbReference>
<dbReference type="EMBL" id="OZ023708">
    <property type="protein sequence ID" value="CAK9880455.1"/>
    <property type="molecule type" value="Genomic_DNA"/>
</dbReference>
<evidence type="ECO:0000313" key="4">
    <source>
        <dbReference type="EMBL" id="CAK9880455.1"/>
    </source>
</evidence>
<evidence type="ECO:0008006" key="6">
    <source>
        <dbReference type="Google" id="ProtNLM"/>
    </source>
</evidence>
<feature type="compositionally biased region" description="Low complexity" evidence="1">
    <location>
        <begin position="318"/>
        <end position="329"/>
    </location>
</feature>
<dbReference type="InterPro" id="IPR016024">
    <property type="entry name" value="ARM-type_fold"/>
</dbReference>
<dbReference type="Pfam" id="PF24714">
    <property type="entry name" value="TOR1L1_N"/>
    <property type="match status" value="1"/>
</dbReference>
<organism evidence="4 5">
    <name type="scientific">Sphagnum jensenii</name>
    <dbReference type="NCBI Taxonomy" id="128206"/>
    <lineage>
        <taxon>Eukaryota</taxon>
        <taxon>Viridiplantae</taxon>
        <taxon>Streptophyta</taxon>
        <taxon>Embryophyta</taxon>
        <taxon>Bryophyta</taxon>
        <taxon>Sphagnophytina</taxon>
        <taxon>Sphagnopsida</taxon>
        <taxon>Sphagnales</taxon>
        <taxon>Sphagnaceae</taxon>
        <taxon>Sphagnum</taxon>
    </lineage>
</organism>
<evidence type="ECO:0000256" key="1">
    <source>
        <dbReference type="SAM" id="MobiDB-lite"/>
    </source>
</evidence>
<feature type="domain" description="TORTIFOLIA1/TORL1-2 C-terminal" evidence="2">
    <location>
        <begin position="726"/>
        <end position="858"/>
    </location>
</feature>
<feature type="compositionally biased region" description="Polar residues" evidence="1">
    <location>
        <begin position="618"/>
        <end position="640"/>
    </location>
</feature>
<dbReference type="InterPro" id="IPR033337">
    <property type="entry name" value="TORTIFOLIA1/SINE1-2"/>
</dbReference>
<dbReference type="Proteomes" id="UP001497522">
    <property type="component" value="Chromosome 7"/>
</dbReference>
<sequence length="866" mass="93618">MAQARVGAKGMGRLSGGKGVVLIELKNRILAALNKLSDRDTQQLAVEDLERLAQGLTPEGLALFLACLYDTDAQQKSVVRRECIKLLGTLATLHRDLLASHLPKMVANIVRRLKDPDSNIRDACVDTIGILASQTGRGIDAGASLNVFVKPLFEALGEQHRNLQVGASLCMARVIDCTTDPDPPTLQLLCPRIAKLLGGSNFMGRAALLTTIASLSQVPGVVTGPVLATMITCVLEELENTEWAARKAAADTLTCMANALGPSLNIFRAPCTTALQNCRFDKVKPVRDSVAEALLSWKKIPDTSNLQSLPQPSPAAKGSSYPISLSGSSLKKRSPALCTKNPDFFRKLENASRNTELRASEDWQVEVATPQGASYSGLSQHQGSSTMGYMNGGVLDHQNDGIDDTSPFANGFGGFHSEEGSILTDVAQPPSDVELTSWDASVPVTSPNSSNGSFADAVASSTETTTTPDWTMVYNHLQNIERQQCSMMGMLQEFMVNVYENMQGLEGRVQRLEQAVDGRAHSASMPVDRLPDVSSPTLGVTSSHSLGELLAGADSLNSKIKKGSFWKPMFGERVTEAKNFSGRSREPSWRNGESGSEQWDEFECGVGSQIGRPPENPVTETSQQDGLQASSEQGLKTKQVVNRRVSNRSSGPSMRQGEGPSARSVWKASKDEETLAAIRGAPHDKPSPGQSDTSSEYKSEFRVDYKGEPKTDHKTIAGNKDAGDPFWVLWSRALESVHANDLDGAYLEILGSGDELLLVRMMGHTGPVLQQLASTTVLQLVYTITQLLQQQSFLDCILPWIQQVSDLTASNGADCLELSEEVKKDLVLSLQDASAMDFAEGWMGNMVEQLFVQLSSLWSIDSSIPE</sequence>
<dbReference type="Pfam" id="PF24713">
    <property type="entry name" value="TOR1L1_C"/>
    <property type="match status" value="1"/>
</dbReference>
<reference evidence="4" key="1">
    <citation type="submission" date="2024-03" db="EMBL/GenBank/DDBJ databases">
        <authorList>
            <consortium name="ELIXIR-Norway"/>
            <consortium name="Elixir Norway"/>
        </authorList>
    </citation>
    <scope>NUCLEOTIDE SEQUENCE</scope>
</reference>
<dbReference type="PANTHER" id="PTHR31355:SF7">
    <property type="entry name" value="MICROTUBULE-ASSOCIATED PROTEIN TORTIFOLIA1"/>
    <property type="match status" value="1"/>
</dbReference>
<feature type="region of interest" description="Disordered" evidence="1">
    <location>
        <begin position="577"/>
        <end position="704"/>
    </location>
</feature>
<evidence type="ECO:0000259" key="3">
    <source>
        <dbReference type="Pfam" id="PF24714"/>
    </source>
</evidence>
<evidence type="ECO:0000259" key="2">
    <source>
        <dbReference type="Pfam" id="PF24713"/>
    </source>
</evidence>
<proteinExistence type="predicted"/>
<accession>A0ABP1BVI9</accession>
<dbReference type="PANTHER" id="PTHR31355">
    <property type="entry name" value="MICROTUBULE-ASSOCIATED PROTEIN TORTIFOLIA1"/>
    <property type="match status" value="1"/>
</dbReference>
<feature type="compositionally biased region" description="Basic and acidic residues" evidence="1">
    <location>
        <begin position="695"/>
        <end position="704"/>
    </location>
</feature>
<evidence type="ECO:0000313" key="5">
    <source>
        <dbReference type="Proteomes" id="UP001497522"/>
    </source>
</evidence>
<name>A0ABP1BVI9_9BRYO</name>
<feature type="domain" description="TORTIFOLIA1/SINE1-2 N-terminal" evidence="3">
    <location>
        <begin position="24"/>
        <end position="299"/>
    </location>
</feature>
<dbReference type="InterPro" id="IPR057600">
    <property type="entry name" value="TORTIFOLIA1/SINE1-2_N"/>
</dbReference>
<gene>
    <name evidence="4" type="ORF">CSSPJE1EN2_LOCUS21854</name>
</gene>
<protein>
    <recommendedName>
        <fullName evidence="6">TOG domain-containing protein</fullName>
    </recommendedName>
</protein>
<dbReference type="InterPro" id="IPR057599">
    <property type="entry name" value="TORTIFOLIA1/TORL1-2_C"/>
</dbReference>
<feature type="region of interest" description="Disordered" evidence="1">
    <location>
        <begin position="305"/>
        <end position="334"/>
    </location>
</feature>
<dbReference type="InterPro" id="IPR011989">
    <property type="entry name" value="ARM-like"/>
</dbReference>